<reference evidence="3 4" key="1">
    <citation type="submission" date="2024-09" db="EMBL/GenBank/DDBJ databases">
        <authorList>
            <person name="Sun Q."/>
            <person name="Mori K."/>
        </authorList>
    </citation>
    <scope>NUCLEOTIDE SEQUENCE [LARGE SCALE GENOMIC DNA]</scope>
    <source>
        <strain evidence="3 4">NCAIM B.02415</strain>
    </source>
</reference>
<comment type="caution">
    <text evidence="3">The sequence shown here is derived from an EMBL/GenBank/DDBJ whole genome shotgun (WGS) entry which is preliminary data.</text>
</comment>
<dbReference type="RefSeq" id="WP_377021731.1">
    <property type="nucleotide sequence ID" value="NZ_JBHLTS010000018.1"/>
</dbReference>
<dbReference type="InterPro" id="IPR045554">
    <property type="entry name" value="bpX0"/>
</dbReference>
<evidence type="ECO:0000313" key="3">
    <source>
        <dbReference type="EMBL" id="MFC0513870.1"/>
    </source>
</evidence>
<evidence type="ECO:0000259" key="1">
    <source>
        <dbReference type="Pfam" id="PF19915"/>
    </source>
</evidence>
<evidence type="ECO:0000259" key="2">
    <source>
        <dbReference type="Pfam" id="PF19917"/>
    </source>
</evidence>
<dbReference type="Proteomes" id="UP001589828">
    <property type="component" value="Unassembled WGS sequence"/>
</dbReference>
<proteinExistence type="predicted"/>
<name>A0ABV6L2B1_9SPHI</name>
<organism evidence="3 4">
    <name type="scientific">Mucilaginibacter angelicae</name>
    <dbReference type="NCBI Taxonomy" id="869718"/>
    <lineage>
        <taxon>Bacteria</taxon>
        <taxon>Pseudomonadati</taxon>
        <taxon>Bacteroidota</taxon>
        <taxon>Sphingobacteriia</taxon>
        <taxon>Sphingobacteriales</taxon>
        <taxon>Sphingobacteriaceae</taxon>
        <taxon>Mucilaginibacter</taxon>
    </lineage>
</organism>
<keyword evidence="4" id="KW-1185">Reference proteome</keyword>
<accession>A0ABV6L2B1</accession>
<dbReference type="InterPro" id="IPR045553">
    <property type="entry name" value="bpX1"/>
</dbReference>
<protein>
    <submittedName>
        <fullName evidence="3">Uncharacterized protein</fullName>
    </submittedName>
</protein>
<feature type="domain" description="MoxR-vWA-beta-propeller ternary system" evidence="1">
    <location>
        <begin position="35"/>
        <end position="195"/>
    </location>
</feature>
<gene>
    <name evidence="3" type="ORF">ACFFGT_06655</name>
</gene>
<dbReference type="EMBL" id="JBHLTS010000018">
    <property type="protein sequence ID" value="MFC0513870.1"/>
    <property type="molecule type" value="Genomic_DNA"/>
</dbReference>
<dbReference type="Pfam" id="PF19917">
    <property type="entry name" value="bpX1"/>
    <property type="match status" value="1"/>
</dbReference>
<feature type="domain" description="MoxR-vWA-beta-propeller ternary system" evidence="2">
    <location>
        <begin position="721"/>
        <end position="802"/>
    </location>
</feature>
<dbReference type="Pfam" id="PF19915">
    <property type="entry name" value="bpX0"/>
    <property type="match status" value="1"/>
</dbReference>
<sequence>MDNLSLNTIDYFQSSQSNFWHWADNGSVIEFPTHKTVCYREDLTFILESLALPQPVPLGTFILLFCACKDNFETIYPVRVVFHQLFLCVRREAKESDDLELLIKDALSFLRVVNALPYKYRMGLKRIPLYQAIFEAIDAADPGGLAAILREFRTGEFDEIIFHKTKELSLARFKADLKPLADALKRFPDKDTLELQLRTGLTTLPKAPEIPVPAPVPADLFEALDADAQTTGISRLARQIIGALSIPMHLSGSSDQSVGGVSDISNRGHYDKLLLSELAQDDLLLTARLANNEALFLQREELPVNNSQEWHILLDSTLKMWGIPRVFGLSAGLAFSEGRKSKEPMNAWALGGKQSVAIDLHSKEGIINSLEILDPALNCGMQLSKLLAEQKGVKGKYIMITADHYREDLDFLSHFLPVKDQLDYLVVVSRDGHIELFETQGGRHKLLNQATIDLDEVLFAKRTINHRRYTTTGLPAIMQSHDFTLYFPSSKIKLKHENTFKTKNDEVLVITQDSRVLLWENKEWGAIEVAGYIDRGEYYWGFDGKHALSLLVNNTANQLVTIYNFNLSNYVWSTVQAIKLRAGAVKFLLNTYHIKTSDGVVSINPLTGMKKPFPATQLSSGGEGSQQMPDDFFNGIKFTPHFSIISQTKKFINNGYSVINSAKRIYAHATGRIFLDQHELWISPKGDHIKIKENRTDPIDLISPVKQEIMEVEHLPNIKFTKFIWANGSEAVLDSRGLLHLKSIDQSIPQATIVLVLEKTSACWSADGMVCGSPYFTGKNPPNGIPVADFYELYIKSFINRLK</sequence>
<evidence type="ECO:0000313" key="4">
    <source>
        <dbReference type="Proteomes" id="UP001589828"/>
    </source>
</evidence>